<dbReference type="Proteomes" id="UP001500596">
    <property type="component" value="Unassembled WGS sequence"/>
</dbReference>
<sequence>MPDLVTGPPQRTRESGGGIRVSAEVDGAQPLWFSVDETFAEMLSERADHIAVALLLPAMRYGRNLHVGGTVTDTLLHRLNHDAQALVRSVHPEYRTITVTADETAEAGSPAAGVATGFSGGVDSFATLSEYTGDGVPSSLRVTHLLNNNVGAHGDDGADLWQKRFDGLRPVAQELGLPFIRVDSNIGEHYPRMGFMQTVTFRNAAVIHVLGGGIGRSYHASEGSFGNISMPPRHGDIGLVGAMTFPLLSTAALTLESTSSGMSRVERTLALVGRPVSRHLDVCVDANPDRTTNCSHCWKCMRTMLTLEIAGSLDEFVPAVFVREPYERRREQYYAELLSSTEPNDIELVEFGDAHGWHWGLGARGRALARRTEEHARDAARGIRRRLRR</sequence>
<protein>
    <submittedName>
        <fullName evidence="1">Uncharacterized protein</fullName>
    </submittedName>
</protein>
<proteinExistence type="predicted"/>
<name>A0ABP4RU24_9MICO</name>
<evidence type="ECO:0000313" key="1">
    <source>
        <dbReference type="EMBL" id="GAA1660586.1"/>
    </source>
</evidence>
<dbReference type="RefSeq" id="WP_344050394.1">
    <property type="nucleotide sequence ID" value="NZ_BAAAPK010000001.1"/>
</dbReference>
<keyword evidence="2" id="KW-1185">Reference proteome</keyword>
<reference evidence="2" key="1">
    <citation type="journal article" date="2019" name="Int. J. Syst. Evol. Microbiol.">
        <title>The Global Catalogue of Microorganisms (GCM) 10K type strain sequencing project: providing services to taxonomists for standard genome sequencing and annotation.</title>
        <authorList>
            <consortium name="The Broad Institute Genomics Platform"/>
            <consortium name="The Broad Institute Genome Sequencing Center for Infectious Disease"/>
            <person name="Wu L."/>
            <person name="Ma J."/>
        </authorList>
    </citation>
    <scope>NUCLEOTIDE SEQUENCE [LARGE SCALE GENOMIC DNA]</scope>
    <source>
        <strain evidence="2">JCM 15575</strain>
    </source>
</reference>
<comment type="caution">
    <text evidence="1">The sequence shown here is derived from an EMBL/GenBank/DDBJ whole genome shotgun (WGS) entry which is preliminary data.</text>
</comment>
<gene>
    <name evidence="1" type="ORF">GCM10009807_00370</name>
</gene>
<dbReference type="EMBL" id="BAAAPK010000001">
    <property type="protein sequence ID" value="GAA1660586.1"/>
    <property type="molecule type" value="Genomic_DNA"/>
</dbReference>
<evidence type="ECO:0000313" key="2">
    <source>
        <dbReference type="Proteomes" id="UP001500596"/>
    </source>
</evidence>
<accession>A0ABP4RU24</accession>
<organism evidence="1 2">
    <name type="scientific">Microbacterium lacus</name>
    <dbReference type="NCBI Taxonomy" id="415217"/>
    <lineage>
        <taxon>Bacteria</taxon>
        <taxon>Bacillati</taxon>
        <taxon>Actinomycetota</taxon>
        <taxon>Actinomycetes</taxon>
        <taxon>Micrococcales</taxon>
        <taxon>Microbacteriaceae</taxon>
        <taxon>Microbacterium</taxon>
    </lineage>
</organism>